<gene>
    <name evidence="4" type="ORF">EEB11_02660</name>
</gene>
<sequence>MIDWQIANDLKQAIGADVFDEVIAVFFAEADDTLTRMMAATTAEDMQNELHFMKGSALNLGFSDMAQLCQRLELRAEAGDTDLPLAQVQTVYAASREEFSLRRAQMLD</sequence>
<dbReference type="InterPro" id="IPR036641">
    <property type="entry name" value="HPT_dom_sf"/>
</dbReference>
<dbReference type="Gene3D" id="1.20.120.160">
    <property type="entry name" value="HPT domain"/>
    <property type="match status" value="1"/>
</dbReference>
<feature type="modified residue" description="Phosphohistidine" evidence="2">
    <location>
        <position position="51"/>
    </location>
</feature>
<keyword evidence="4" id="KW-0418">Kinase</keyword>
<protein>
    <submittedName>
        <fullName evidence="4">Histidine kinase</fullName>
    </submittedName>
</protein>
<keyword evidence="1" id="KW-0902">Two-component regulatory system</keyword>
<dbReference type="PROSITE" id="PS50894">
    <property type="entry name" value="HPT"/>
    <property type="match status" value="1"/>
</dbReference>
<accession>A0ABY2KQH1</accession>
<keyword evidence="4" id="KW-0808">Transferase</keyword>
<keyword evidence="2" id="KW-0597">Phosphoprotein</keyword>
<evidence type="ECO:0000313" key="5">
    <source>
        <dbReference type="Proteomes" id="UP000297741"/>
    </source>
</evidence>
<evidence type="ECO:0000256" key="1">
    <source>
        <dbReference type="ARBA" id="ARBA00023012"/>
    </source>
</evidence>
<reference evidence="4 5" key="1">
    <citation type="submission" date="2018-11" db="EMBL/GenBank/DDBJ databases">
        <title>Tabrizicola sp. isolated from sediment of alpine lake.</title>
        <authorList>
            <person name="Liu Z."/>
        </authorList>
    </citation>
    <scope>NUCLEOTIDE SEQUENCE [LARGE SCALE GENOMIC DNA]</scope>
    <source>
        <strain evidence="4 5">DRYC-M-16</strain>
    </source>
</reference>
<comment type="caution">
    <text evidence="4">The sequence shown here is derived from an EMBL/GenBank/DDBJ whole genome shotgun (WGS) entry which is preliminary data.</text>
</comment>
<evidence type="ECO:0000259" key="3">
    <source>
        <dbReference type="PROSITE" id="PS50894"/>
    </source>
</evidence>
<organism evidence="4 5">
    <name type="scientific">Pseudotabrizicola sediminis</name>
    <dbReference type="NCBI Taxonomy" id="2486418"/>
    <lineage>
        <taxon>Bacteria</taxon>
        <taxon>Pseudomonadati</taxon>
        <taxon>Pseudomonadota</taxon>
        <taxon>Alphaproteobacteria</taxon>
        <taxon>Rhodobacterales</taxon>
        <taxon>Paracoccaceae</taxon>
        <taxon>Pseudotabrizicola</taxon>
    </lineage>
</organism>
<dbReference type="InterPro" id="IPR008207">
    <property type="entry name" value="Sig_transdc_His_kin_Hpt_dom"/>
</dbReference>
<dbReference type="RefSeq" id="WP_135428887.1">
    <property type="nucleotide sequence ID" value="NZ_RPEM01000002.1"/>
</dbReference>
<dbReference type="Proteomes" id="UP000297741">
    <property type="component" value="Unassembled WGS sequence"/>
</dbReference>
<evidence type="ECO:0000313" key="4">
    <source>
        <dbReference type="EMBL" id="TGD44513.1"/>
    </source>
</evidence>
<keyword evidence="5" id="KW-1185">Reference proteome</keyword>
<dbReference type="GO" id="GO:0016301">
    <property type="term" value="F:kinase activity"/>
    <property type="evidence" value="ECO:0007669"/>
    <property type="project" value="UniProtKB-KW"/>
</dbReference>
<dbReference type="Pfam" id="PF01627">
    <property type="entry name" value="Hpt"/>
    <property type="match status" value="1"/>
</dbReference>
<dbReference type="SUPFAM" id="SSF47226">
    <property type="entry name" value="Histidine-containing phosphotransfer domain, HPT domain"/>
    <property type="match status" value="1"/>
</dbReference>
<evidence type="ECO:0000256" key="2">
    <source>
        <dbReference type="PROSITE-ProRule" id="PRU00110"/>
    </source>
</evidence>
<feature type="domain" description="HPt" evidence="3">
    <location>
        <begin position="15"/>
        <end position="108"/>
    </location>
</feature>
<proteinExistence type="predicted"/>
<dbReference type="EMBL" id="RPEM01000002">
    <property type="protein sequence ID" value="TGD44513.1"/>
    <property type="molecule type" value="Genomic_DNA"/>
</dbReference>
<name>A0ABY2KQH1_9RHOB</name>